<evidence type="ECO:0000313" key="1">
    <source>
        <dbReference type="EMBL" id="GIY64386.1"/>
    </source>
</evidence>
<reference evidence="1 2" key="1">
    <citation type="submission" date="2021-06" db="EMBL/GenBank/DDBJ databases">
        <title>Caerostris darwini draft genome.</title>
        <authorList>
            <person name="Kono N."/>
            <person name="Arakawa K."/>
        </authorList>
    </citation>
    <scope>NUCLEOTIDE SEQUENCE [LARGE SCALE GENOMIC DNA]</scope>
</reference>
<comment type="caution">
    <text evidence="1">The sequence shown here is derived from an EMBL/GenBank/DDBJ whole genome shotgun (WGS) entry which is preliminary data.</text>
</comment>
<dbReference type="Proteomes" id="UP001054837">
    <property type="component" value="Unassembled WGS sequence"/>
</dbReference>
<dbReference type="EMBL" id="BPLQ01012314">
    <property type="protein sequence ID" value="GIY64386.1"/>
    <property type="molecule type" value="Genomic_DNA"/>
</dbReference>
<gene>
    <name evidence="1" type="ORF">CDAR_579341</name>
</gene>
<protein>
    <recommendedName>
        <fullName evidence="3">LAGLIDADG homing endonuclease</fullName>
    </recommendedName>
</protein>
<proteinExistence type="predicted"/>
<organism evidence="1 2">
    <name type="scientific">Caerostris darwini</name>
    <dbReference type="NCBI Taxonomy" id="1538125"/>
    <lineage>
        <taxon>Eukaryota</taxon>
        <taxon>Metazoa</taxon>
        <taxon>Ecdysozoa</taxon>
        <taxon>Arthropoda</taxon>
        <taxon>Chelicerata</taxon>
        <taxon>Arachnida</taxon>
        <taxon>Araneae</taxon>
        <taxon>Araneomorphae</taxon>
        <taxon>Entelegynae</taxon>
        <taxon>Araneoidea</taxon>
        <taxon>Araneidae</taxon>
        <taxon>Caerostris</taxon>
    </lineage>
</organism>
<dbReference type="AlphaFoldDB" id="A0AAV4V2D2"/>
<evidence type="ECO:0008006" key="3">
    <source>
        <dbReference type="Google" id="ProtNLM"/>
    </source>
</evidence>
<accession>A0AAV4V2D2</accession>
<evidence type="ECO:0000313" key="2">
    <source>
        <dbReference type="Proteomes" id="UP001054837"/>
    </source>
</evidence>
<sequence length="210" mass="23595">MRNDEINKSISLMKCSLVPKWVLFTILCSSDFLKLSCECPFAGRKSFFPATVATAFGPKSMPKRFPCFLPSIRKAESSPLAFLFNFWGQKSFFPATVAIAFGPKSMPERFPCFLPSIRKAESSPLVFLFNFWSKGWCPFAGRKSVFPATVATEFGAEVNDKTIPFFLAIYSEGGKLSSGFSFAISGVTDGYKDRKMFLLIQEYEEKHNIK</sequence>
<name>A0AAV4V2D2_9ARAC</name>
<keyword evidence="2" id="KW-1185">Reference proteome</keyword>